<comment type="caution">
    <text evidence="14">The sequence shown here is derived from an EMBL/GenBank/DDBJ whole genome shotgun (WGS) entry which is preliminary data.</text>
</comment>
<evidence type="ECO:0000256" key="9">
    <source>
        <dbReference type="ARBA" id="ARBA00023136"/>
    </source>
</evidence>
<dbReference type="GO" id="GO:0016627">
    <property type="term" value="F:oxidoreductase activity, acting on the CH-CH group of donors"/>
    <property type="evidence" value="ECO:0007669"/>
    <property type="project" value="InterPro"/>
</dbReference>
<dbReference type="Proteomes" id="UP000309601">
    <property type="component" value="Unassembled WGS sequence"/>
</dbReference>
<sequence length="315" mass="36629">MSNISLTILSRSSKPSHIFPLNLDLKESSTLLELKKAIHLKHKKLDTTRQRITTVDKKPLLDDKSSLSQLNVKNGDVLYVKDLGPQVSWRTVFLVEYAGPLFIHPFFYHMSSIIYRKPFEHSEMQRIAYILVLLHFFKREFETVFIHRFSNATMPFMNIFRNSAHYHLLSGFLIAIAIYGPWYSVEALKDSHRSNNGYLSFWIAFWLFNQISNFITHVKLRNLRPAGSTKRAIPTGYGFDWVTCANYFFEIGSWLGILGLTGSWADCLTNPKVAIFLLVSAGTMAKWAKKKDQNYRKEFGDKYPKSRRILIPYIW</sequence>
<dbReference type="Pfam" id="PF02544">
    <property type="entry name" value="Steroid_dh"/>
    <property type="match status" value="1"/>
</dbReference>
<dbReference type="EMBL" id="SPRV01000036">
    <property type="protein sequence ID" value="TIC60745.1"/>
    <property type="molecule type" value="Genomic_DNA"/>
</dbReference>
<evidence type="ECO:0000256" key="2">
    <source>
        <dbReference type="ARBA" id="ARBA00007742"/>
    </source>
</evidence>
<evidence type="ECO:0000256" key="10">
    <source>
        <dbReference type="SAM" id="Phobius"/>
    </source>
</evidence>
<feature type="transmembrane region" description="Helical" evidence="10">
    <location>
        <begin position="164"/>
        <end position="185"/>
    </location>
</feature>
<keyword evidence="9 10" id="KW-0472">Membrane</keyword>
<evidence type="ECO:0000313" key="18">
    <source>
        <dbReference type="Proteomes" id="UP000305362"/>
    </source>
</evidence>
<evidence type="ECO:0000313" key="13">
    <source>
        <dbReference type="EMBL" id="TIC01657.1"/>
    </source>
</evidence>
<name>A0A4T0SSR7_9BASI</name>
<dbReference type="Proteomes" id="UP000305647">
    <property type="component" value="Unassembled WGS sequence"/>
</dbReference>
<dbReference type="PROSITE" id="PS50244">
    <property type="entry name" value="S5A_REDUCTASE"/>
    <property type="match status" value="1"/>
</dbReference>
<evidence type="ECO:0000313" key="15">
    <source>
        <dbReference type="EMBL" id="TIC60745.1"/>
    </source>
</evidence>
<dbReference type="OrthoDB" id="540503at2759"/>
<reference evidence="18 19" key="1">
    <citation type="submission" date="2019-03" db="EMBL/GenBank/DDBJ databases">
        <title>Sequencing 25 genomes of Wallemia mellicola.</title>
        <authorList>
            <person name="Gostincar C."/>
        </authorList>
    </citation>
    <scope>NUCLEOTIDE SEQUENCE [LARGE SCALE GENOMIC DNA]</scope>
    <source>
        <strain evidence="13 20">EXF-1262</strain>
        <strain evidence="16 21">EXF-1274</strain>
        <strain evidence="15 18">EXF-1277</strain>
        <strain evidence="12 22">EXF-6152</strain>
        <strain evidence="17 23">EXF-757</strain>
        <strain evidence="14 19">EXF-8738</strain>
    </source>
</reference>
<protein>
    <recommendedName>
        <fullName evidence="11">Ubiquitin-like domain-containing protein</fullName>
    </recommendedName>
</protein>
<feature type="domain" description="Ubiquitin-like" evidence="11">
    <location>
        <begin position="4"/>
        <end position="80"/>
    </location>
</feature>
<evidence type="ECO:0000256" key="1">
    <source>
        <dbReference type="ARBA" id="ARBA00004477"/>
    </source>
</evidence>
<evidence type="ECO:0000256" key="7">
    <source>
        <dbReference type="ARBA" id="ARBA00023002"/>
    </source>
</evidence>
<comment type="similarity">
    <text evidence="2">Belongs to the steroid 5-alpha reductase family.</text>
</comment>
<dbReference type="EMBL" id="SPRX01000028">
    <property type="protein sequence ID" value="TIC64882.1"/>
    <property type="molecule type" value="Genomic_DNA"/>
</dbReference>
<evidence type="ECO:0000313" key="22">
    <source>
        <dbReference type="Proteomes" id="UP000310685"/>
    </source>
</evidence>
<organism evidence="14 19">
    <name type="scientific">Wallemia mellicola</name>
    <dbReference type="NCBI Taxonomy" id="1708541"/>
    <lineage>
        <taxon>Eukaryota</taxon>
        <taxon>Fungi</taxon>
        <taxon>Dikarya</taxon>
        <taxon>Basidiomycota</taxon>
        <taxon>Wallemiomycotina</taxon>
        <taxon>Wallemiomycetes</taxon>
        <taxon>Wallemiales</taxon>
        <taxon>Wallemiaceae</taxon>
        <taxon>Wallemia</taxon>
    </lineage>
</organism>
<dbReference type="Proteomes" id="UP000310708">
    <property type="component" value="Unassembled WGS sequence"/>
</dbReference>
<evidence type="ECO:0000313" key="21">
    <source>
        <dbReference type="Proteomes" id="UP000309601"/>
    </source>
</evidence>
<gene>
    <name evidence="17" type="ORF">E3Q01_02456</name>
    <name evidence="16" type="ORF">E3Q02_02690</name>
    <name evidence="15" type="ORF">E3Q03_03044</name>
    <name evidence="14" type="ORF">E3Q10_02330</name>
    <name evidence="13" type="ORF">E3Q17_01772</name>
    <name evidence="12" type="ORF">E3Q22_02772</name>
</gene>
<feature type="transmembrane region" description="Helical" evidence="10">
    <location>
        <begin position="197"/>
        <end position="216"/>
    </location>
</feature>
<accession>A0A4T0SSR7</accession>
<evidence type="ECO:0000313" key="16">
    <source>
        <dbReference type="EMBL" id="TIC64287.1"/>
    </source>
</evidence>
<evidence type="ECO:0000256" key="4">
    <source>
        <dbReference type="ARBA" id="ARBA00022692"/>
    </source>
</evidence>
<dbReference type="EMBL" id="SPRO01000022">
    <property type="protein sequence ID" value="TIC29942.1"/>
    <property type="molecule type" value="Genomic_DNA"/>
</dbReference>
<evidence type="ECO:0000313" key="20">
    <source>
        <dbReference type="Proteomes" id="UP000307169"/>
    </source>
</evidence>
<dbReference type="EMBL" id="SPRC01000029">
    <property type="protein sequence ID" value="TIB78098.1"/>
    <property type="molecule type" value="Genomic_DNA"/>
</dbReference>
<comment type="subcellular location">
    <subcellularLocation>
        <location evidence="1">Endoplasmic reticulum membrane</location>
        <topology evidence="1">Multi-pass membrane protein</topology>
    </subcellularLocation>
</comment>
<evidence type="ECO:0000256" key="3">
    <source>
        <dbReference type="ARBA" id="ARBA00022516"/>
    </source>
</evidence>
<keyword evidence="5" id="KW-0521">NADP</keyword>
<evidence type="ECO:0000256" key="6">
    <source>
        <dbReference type="ARBA" id="ARBA00022989"/>
    </source>
</evidence>
<keyword evidence="4 10" id="KW-0812">Transmembrane</keyword>
<evidence type="ECO:0000313" key="17">
    <source>
        <dbReference type="EMBL" id="TIC64882.1"/>
    </source>
</evidence>
<dbReference type="Proteomes" id="UP000307169">
    <property type="component" value="Unassembled WGS sequence"/>
</dbReference>
<dbReference type="PANTHER" id="PTHR10556:SF28">
    <property type="entry name" value="VERY-LONG-CHAIN ENOYL-COA REDUCTASE"/>
    <property type="match status" value="1"/>
</dbReference>
<dbReference type="InterPro" id="IPR039357">
    <property type="entry name" value="SRD5A/TECR"/>
</dbReference>
<dbReference type="GO" id="GO:0005789">
    <property type="term" value="C:endoplasmic reticulum membrane"/>
    <property type="evidence" value="ECO:0007669"/>
    <property type="project" value="UniProtKB-SubCell"/>
</dbReference>
<keyword evidence="7" id="KW-0560">Oxidoreductase</keyword>
<dbReference type="EMBL" id="SPRH01000016">
    <property type="protein sequence ID" value="TIC01657.1"/>
    <property type="molecule type" value="Genomic_DNA"/>
</dbReference>
<evidence type="ECO:0000256" key="5">
    <source>
        <dbReference type="ARBA" id="ARBA00022857"/>
    </source>
</evidence>
<keyword evidence="3" id="KW-0444">Lipid biosynthesis</keyword>
<proteinExistence type="inferred from homology"/>
<dbReference type="PROSITE" id="PS50053">
    <property type="entry name" value="UBIQUITIN_2"/>
    <property type="match status" value="1"/>
</dbReference>
<dbReference type="Proteomes" id="UP000310685">
    <property type="component" value="Unassembled WGS sequence"/>
</dbReference>
<dbReference type="Proteomes" id="UP000305362">
    <property type="component" value="Unassembled WGS sequence"/>
</dbReference>
<dbReference type="InterPro" id="IPR000626">
    <property type="entry name" value="Ubiquitin-like_dom"/>
</dbReference>
<dbReference type="Gene3D" id="1.20.120.1630">
    <property type="match status" value="1"/>
</dbReference>
<dbReference type="CDD" id="cd01801">
    <property type="entry name" value="Ubl_TECR_like"/>
    <property type="match status" value="1"/>
</dbReference>
<evidence type="ECO:0000313" key="14">
    <source>
        <dbReference type="EMBL" id="TIC29942.1"/>
    </source>
</evidence>
<feature type="transmembrane region" description="Helical" evidence="10">
    <location>
        <begin position="237"/>
        <end position="257"/>
    </location>
</feature>
<dbReference type="AlphaFoldDB" id="A0A4T0SSR7"/>
<dbReference type="SUPFAM" id="SSF54236">
    <property type="entry name" value="Ubiquitin-like"/>
    <property type="match status" value="1"/>
</dbReference>
<dbReference type="InterPro" id="IPR001104">
    <property type="entry name" value="3-oxo-5_a-steroid_4-DH_C"/>
</dbReference>
<evidence type="ECO:0000313" key="19">
    <source>
        <dbReference type="Proteomes" id="UP000305647"/>
    </source>
</evidence>
<feature type="transmembrane region" description="Helical" evidence="10">
    <location>
        <begin position="269"/>
        <end position="288"/>
    </location>
</feature>
<dbReference type="GO" id="GO:0042761">
    <property type="term" value="P:very long-chain fatty acid biosynthetic process"/>
    <property type="evidence" value="ECO:0007669"/>
    <property type="project" value="TreeGrafter"/>
</dbReference>
<keyword evidence="8" id="KW-0443">Lipid metabolism</keyword>
<evidence type="ECO:0000256" key="8">
    <source>
        <dbReference type="ARBA" id="ARBA00023098"/>
    </source>
</evidence>
<keyword evidence="6 10" id="KW-1133">Transmembrane helix</keyword>
<dbReference type="InterPro" id="IPR029071">
    <property type="entry name" value="Ubiquitin-like_domsf"/>
</dbReference>
<evidence type="ECO:0000259" key="11">
    <source>
        <dbReference type="PROSITE" id="PS50053"/>
    </source>
</evidence>
<dbReference type="PANTHER" id="PTHR10556">
    <property type="entry name" value="3-OXO-5-ALPHA-STEROID 4-DEHYDROGENASE"/>
    <property type="match status" value="1"/>
</dbReference>
<dbReference type="EMBL" id="SPRW01000029">
    <property type="protein sequence ID" value="TIC64287.1"/>
    <property type="molecule type" value="Genomic_DNA"/>
</dbReference>
<evidence type="ECO:0000313" key="12">
    <source>
        <dbReference type="EMBL" id="TIB78098.1"/>
    </source>
</evidence>
<dbReference type="Gene3D" id="3.10.20.90">
    <property type="entry name" value="Phosphatidylinositol 3-kinase Catalytic Subunit, Chain A, domain 1"/>
    <property type="match status" value="1"/>
</dbReference>
<evidence type="ECO:0000313" key="23">
    <source>
        <dbReference type="Proteomes" id="UP000310708"/>
    </source>
</evidence>